<protein>
    <submittedName>
        <fullName evidence="2">Uncharacterized protein</fullName>
    </submittedName>
</protein>
<dbReference type="Proteomes" id="UP001153069">
    <property type="component" value="Unassembled WGS sequence"/>
</dbReference>
<accession>A0A9N8HN05</accession>
<dbReference type="EMBL" id="CAICTM010000944">
    <property type="protein sequence ID" value="CAB9518575.1"/>
    <property type="molecule type" value="Genomic_DNA"/>
</dbReference>
<name>A0A9N8HN05_9STRA</name>
<reference evidence="2" key="1">
    <citation type="submission" date="2020-06" db="EMBL/GenBank/DDBJ databases">
        <authorList>
            <consortium name="Plant Systems Biology data submission"/>
        </authorList>
    </citation>
    <scope>NUCLEOTIDE SEQUENCE</scope>
    <source>
        <strain evidence="2">D6</strain>
    </source>
</reference>
<feature type="region of interest" description="Disordered" evidence="1">
    <location>
        <begin position="108"/>
        <end position="133"/>
    </location>
</feature>
<evidence type="ECO:0000256" key="1">
    <source>
        <dbReference type="SAM" id="MobiDB-lite"/>
    </source>
</evidence>
<organism evidence="2 3">
    <name type="scientific">Seminavis robusta</name>
    <dbReference type="NCBI Taxonomy" id="568900"/>
    <lineage>
        <taxon>Eukaryota</taxon>
        <taxon>Sar</taxon>
        <taxon>Stramenopiles</taxon>
        <taxon>Ochrophyta</taxon>
        <taxon>Bacillariophyta</taxon>
        <taxon>Bacillariophyceae</taxon>
        <taxon>Bacillariophycidae</taxon>
        <taxon>Naviculales</taxon>
        <taxon>Naviculaceae</taxon>
        <taxon>Seminavis</taxon>
    </lineage>
</organism>
<evidence type="ECO:0000313" key="2">
    <source>
        <dbReference type="EMBL" id="CAB9518575.1"/>
    </source>
</evidence>
<feature type="compositionally biased region" description="Polar residues" evidence="1">
    <location>
        <begin position="121"/>
        <end position="133"/>
    </location>
</feature>
<gene>
    <name evidence="2" type="ORF">SEMRO_946_G223230.1</name>
</gene>
<comment type="caution">
    <text evidence="2">The sequence shown here is derived from an EMBL/GenBank/DDBJ whole genome shotgun (WGS) entry which is preliminary data.</text>
</comment>
<dbReference type="AlphaFoldDB" id="A0A9N8HN05"/>
<sequence length="133" mass="14265">MYPQDNSNNSTRCNPGTAVAAASLPDSLDSLSMAAMMQQNLRAGRFTPSSASPDRPMSLVELLPHVSLRPFSSVNRGNEGRIRPAFAQDALTRDQILSVIDRALSTLDEFDESNGVGQGRRGSTPSSELQSAQ</sequence>
<keyword evidence="3" id="KW-1185">Reference proteome</keyword>
<evidence type="ECO:0000313" key="3">
    <source>
        <dbReference type="Proteomes" id="UP001153069"/>
    </source>
</evidence>
<proteinExistence type="predicted"/>